<dbReference type="AlphaFoldDB" id="A0A1D3DZI5"/>
<sequence>MASDLGKDTANRRTGEHPADCDVTVQLSDCGRADAEAVFAALDDVFAGCEDVTPHSTSGREPTVWMATFDSSAHSGEPTATPRLSTEVEALLTGDHHSVEEVEKALGRLFDVRSTQHVSGEHETECRLLLASR</sequence>
<evidence type="ECO:0000313" key="1">
    <source>
        <dbReference type="EMBL" id="OEJ97743.1"/>
    </source>
</evidence>
<comment type="caution">
    <text evidence="1">The sequence shown here is derived from an EMBL/GenBank/DDBJ whole genome shotgun (WGS) entry which is preliminary data.</text>
</comment>
<name>A0A1D3DZI5_9ACTN</name>
<dbReference type="EMBL" id="ASHX02000001">
    <property type="protein sequence ID" value="OEJ97743.1"/>
    <property type="molecule type" value="Genomic_DNA"/>
</dbReference>
<evidence type="ECO:0000313" key="2">
    <source>
        <dbReference type="Proteomes" id="UP000095329"/>
    </source>
</evidence>
<gene>
    <name evidence="1" type="ORF">J116_000795</name>
</gene>
<dbReference type="Proteomes" id="UP000095329">
    <property type="component" value="Unassembled WGS sequence"/>
</dbReference>
<keyword evidence="2" id="KW-1185">Reference proteome</keyword>
<protein>
    <submittedName>
        <fullName evidence="1">Uncharacterized protein</fullName>
    </submittedName>
</protein>
<accession>A0A1D3DZI5</accession>
<reference evidence="1 2" key="1">
    <citation type="journal article" date="2013" name="Genome Announc.">
        <title>Genome Sequence of Streptomyces violaceusniger Strain SPC6, a Halotolerant Streptomycete That Exhibits Rapid Growth and Development.</title>
        <authorList>
            <person name="Chen X."/>
            <person name="Zhang B."/>
            <person name="Zhang W."/>
            <person name="Wu X."/>
            <person name="Zhang M."/>
            <person name="Chen T."/>
            <person name="Liu G."/>
            <person name="Dyson P."/>
        </authorList>
    </citation>
    <scope>NUCLEOTIDE SEQUENCE [LARGE SCALE GENOMIC DNA]</scope>
    <source>
        <strain evidence="1 2">SPC6</strain>
    </source>
</reference>
<organism evidence="1 2">
    <name type="scientific">Streptomyces thermolilacinus SPC6</name>
    <dbReference type="NCBI Taxonomy" id="1306406"/>
    <lineage>
        <taxon>Bacteria</taxon>
        <taxon>Bacillati</taxon>
        <taxon>Actinomycetota</taxon>
        <taxon>Actinomycetes</taxon>
        <taxon>Kitasatosporales</taxon>
        <taxon>Streptomycetaceae</taxon>
        <taxon>Streptomyces</taxon>
    </lineage>
</organism>
<dbReference type="OrthoDB" id="4325844at2"/>
<dbReference type="STRING" id="1306406.J116_000795"/>
<dbReference type="RefSeq" id="WP_051204062.1">
    <property type="nucleotide sequence ID" value="NZ_ASHX02000001.1"/>
</dbReference>
<proteinExistence type="predicted"/>